<keyword evidence="2" id="KW-0843">Virulence</keyword>
<name>K3VCK2_FUSPC</name>
<protein>
    <recommendedName>
        <fullName evidence="6">Enoyl-CoA hydratase</fullName>
    </recommendedName>
</protein>
<dbReference type="AlphaFoldDB" id="K3VCK2"/>
<accession>K3VCK2</accession>
<sequence length="268" mass="28260">MPPRLTSSLRFPVLRRLYSTAADSAPLVRVTNLSAPGSGHIRVLELNRPSARNALSRGLVAALRAEVDEVHKQYTPEGNETKHATATSNGPTRALVLASAVDLSFCAGADLKERKTFSQKETAEFLSNVRSTFNAISALPIPSICAISSIALGGGLELALTTDFRVLSSNAVVGLPETRLGIIPGGGGCHRLPPLIGPSRARDVILTGRRVAAPEAYFLGIANRLVEVQQPEEVPEGGEKEDVLSLARKAALGEAAALQAKQLCQSSV</sequence>
<proteinExistence type="inferred from homology"/>
<evidence type="ECO:0000256" key="3">
    <source>
        <dbReference type="ARBA" id="ARBA00023239"/>
    </source>
</evidence>
<dbReference type="PANTHER" id="PTHR11941">
    <property type="entry name" value="ENOYL-COA HYDRATASE-RELATED"/>
    <property type="match status" value="1"/>
</dbReference>
<dbReference type="GO" id="GO:0006635">
    <property type="term" value="P:fatty acid beta-oxidation"/>
    <property type="evidence" value="ECO:0007669"/>
    <property type="project" value="TreeGrafter"/>
</dbReference>
<organism evidence="4 5">
    <name type="scientific">Fusarium pseudograminearum (strain CS3096)</name>
    <name type="common">Wheat and barley crown-rot fungus</name>
    <dbReference type="NCBI Taxonomy" id="1028729"/>
    <lineage>
        <taxon>Eukaryota</taxon>
        <taxon>Fungi</taxon>
        <taxon>Dikarya</taxon>
        <taxon>Ascomycota</taxon>
        <taxon>Pezizomycotina</taxon>
        <taxon>Sordariomycetes</taxon>
        <taxon>Hypocreomycetidae</taxon>
        <taxon>Hypocreales</taxon>
        <taxon>Nectriaceae</taxon>
        <taxon>Fusarium</taxon>
    </lineage>
</organism>
<evidence type="ECO:0000313" key="4">
    <source>
        <dbReference type="EMBL" id="EKJ71672.1"/>
    </source>
</evidence>
<dbReference type="KEGG" id="fpu:FPSE_08118"/>
<dbReference type="Pfam" id="PF00378">
    <property type="entry name" value="ECH_1"/>
    <property type="match status" value="1"/>
</dbReference>
<evidence type="ECO:0000256" key="1">
    <source>
        <dbReference type="ARBA" id="ARBA00005254"/>
    </source>
</evidence>
<evidence type="ECO:0000256" key="2">
    <source>
        <dbReference type="ARBA" id="ARBA00023026"/>
    </source>
</evidence>
<dbReference type="InterPro" id="IPR029045">
    <property type="entry name" value="ClpP/crotonase-like_dom_sf"/>
</dbReference>
<dbReference type="InterPro" id="IPR001753">
    <property type="entry name" value="Enoyl-CoA_hydra/iso"/>
</dbReference>
<dbReference type="RefSeq" id="XP_009259511.1">
    <property type="nucleotide sequence ID" value="XM_009261236.1"/>
</dbReference>
<dbReference type="eggNOG" id="KOG1679">
    <property type="taxonomic scope" value="Eukaryota"/>
</dbReference>
<dbReference type="OrthoDB" id="410701at2759"/>
<keyword evidence="5" id="KW-1185">Reference proteome</keyword>
<dbReference type="GeneID" id="20366736"/>
<comment type="similarity">
    <text evidence="1">Belongs to the enoyl-CoA hydratase/isomerase family.</text>
</comment>
<evidence type="ECO:0008006" key="6">
    <source>
        <dbReference type="Google" id="ProtNLM"/>
    </source>
</evidence>
<evidence type="ECO:0000313" key="5">
    <source>
        <dbReference type="Proteomes" id="UP000007978"/>
    </source>
</evidence>
<dbReference type="SUPFAM" id="SSF52096">
    <property type="entry name" value="ClpP/crotonase"/>
    <property type="match status" value="1"/>
</dbReference>
<dbReference type="EMBL" id="AFNW01000283">
    <property type="protein sequence ID" value="EKJ71672.1"/>
    <property type="molecule type" value="Genomic_DNA"/>
</dbReference>
<dbReference type="HOGENOM" id="CLU_009834_7_6_1"/>
<dbReference type="Proteomes" id="UP000007978">
    <property type="component" value="Chromosome 2"/>
</dbReference>
<dbReference type="PANTHER" id="PTHR11941:SF171">
    <property type="entry name" value="SD19268P"/>
    <property type="match status" value="1"/>
</dbReference>
<reference evidence="4 5" key="1">
    <citation type="journal article" date="2012" name="PLoS Pathog.">
        <title>Comparative pathogenomics reveals horizontally acquired novel virulence genes in fungi infecting cereal hosts.</title>
        <authorList>
            <person name="Gardiner D.M."/>
            <person name="McDonald M.C."/>
            <person name="Covarelli L."/>
            <person name="Solomon P.S."/>
            <person name="Rusu A.G."/>
            <person name="Marshall M."/>
            <person name="Kazan K."/>
            <person name="Chakraborty S."/>
            <person name="McDonald B.A."/>
            <person name="Manners J.M."/>
        </authorList>
    </citation>
    <scope>NUCLEOTIDE SEQUENCE [LARGE SCALE GENOMIC DNA]</scope>
    <source>
        <strain evidence="4 5">CS3096</strain>
    </source>
</reference>
<dbReference type="FunFam" id="3.90.226.10:FF:000058">
    <property type="entry name" value="Enoyl-CoA hydratase/isomerase family protein"/>
    <property type="match status" value="1"/>
</dbReference>
<dbReference type="GO" id="GO:0016829">
    <property type="term" value="F:lyase activity"/>
    <property type="evidence" value="ECO:0007669"/>
    <property type="project" value="UniProtKB-KW"/>
</dbReference>
<dbReference type="GO" id="GO:0005739">
    <property type="term" value="C:mitochondrion"/>
    <property type="evidence" value="ECO:0007669"/>
    <property type="project" value="TreeGrafter"/>
</dbReference>
<dbReference type="Gene3D" id="3.90.226.10">
    <property type="entry name" value="2-enoyl-CoA Hydratase, Chain A, domain 1"/>
    <property type="match status" value="1"/>
</dbReference>
<gene>
    <name evidence="4" type="ORF">FPSE_08118</name>
</gene>
<comment type="caution">
    <text evidence="4">The sequence shown here is derived from an EMBL/GenBank/DDBJ whole genome shotgun (WGS) entry which is preliminary data.</text>
</comment>
<keyword evidence="3" id="KW-0456">Lyase</keyword>
<dbReference type="CDD" id="cd06558">
    <property type="entry name" value="crotonase-like"/>
    <property type="match status" value="1"/>
</dbReference>